<evidence type="ECO:0000313" key="1">
    <source>
        <dbReference type="EMBL" id="TFV49673.1"/>
    </source>
</evidence>
<dbReference type="OrthoDB" id="8239036at2"/>
<dbReference type="Proteomes" id="UP000297966">
    <property type="component" value="Unassembled WGS sequence"/>
</dbReference>
<sequence length="132" mass="14340">MRLHLFRLQVSLDNICGLFAGSPVMSDADFAGRLDELRTTANAASEHATELRQALLGGLQQDAAITPETLSRWIGRRQTAQLHARADLIEKSATIAVELATLSVLDAERISISAVLARRQAVAVQVQRDDPP</sequence>
<dbReference type="AlphaFoldDB" id="A0A4Y9M3R9"/>
<organism evidence="1 2">
    <name type="scientific">Bradyrhizobium niftali</name>
    <dbReference type="NCBI Taxonomy" id="2560055"/>
    <lineage>
        <taxon>Bacteria</taxon>
        <taxon>Pseudomonadati</taxon>
        <taxon>Pseudomonadota</taxon>
        <taxon>Alphaproteobacteria</taxon>
        <taxon>Hyphomicrobiales</taxon>
        <taxon>Nitrobacteraceae</taxon>
        <taxon>Bradyrhizobium</taxon>
    </lineage>
</organism>
<reference evidence="1 2" key="1">
    <citation type="submission" date="2019-03" db="EMBL/GenBank/DDBJ databases">
        <title>Bradyrhizobium diversity isolated from nodules of Chamaecrista fasciculata.</title>
        <authorList>
            <person name="Klepa M.S."/>
            <person name="Urquiaga M.O."/>
            <person name="Hungria M."/>
            <person name="Delamuta J.R."/>
        </authorList>
    </citation>
    <scope>NUCLEOTIDE SEQUENCE [LARGE SCALE GENOMIC DNA]</scope>
    <source>
        <strain evidence="1 2">CNPSo 3448</strain>
    </source>
</reference>
<dbReference type="EMBL" id="SPQT01000002">
    <property type="protein sequence ID" value="TFV49673.1"/>
    <property type="molecule type" value="Genomic_DNA"/>
</dbReference>
<gene>
    <name evidence="1" type="ORF">E4K65_05615</name>
</gene>
<evidence type="ECO:0000313" key="2">
    <source>
        <dbReference type="Proteomes" id="UP000297966"/>
    </source>
</evidence>
<comment type="caution">
    <text evidence="1">The sequence shown here is derived from an EMBL/GenBank/DDBJ whole genome shotgun (WGS) entry which is preliminary data.</text>
</comment>
<accession>A0A4Y9M3R9</accession>
<protein>
    <submittedName>
        <fullName evidence="1">Uncharacterized protein</fullName>
    </submittedName>
</protein>
<name>A0A4Y9M3R9_9BRAD</name>
<dbReference type="RefSeq" id="WP_135173320.1">
    <property type="nucleotide sequence ID" value="NZ_SPQT01000002.1"/>
</dbReference>
<proteinExistence type="predicted"/>
<keyword evidence="2" id="KW-1185">Reference proteome</keyword>